<dbReference type="PANTHER" id="PTHR22916">
    <property type="entry name" value="GLYCOSYLTRANSFERASE"/>
    <property type="match status" value="1"/>
</dbReference>
<dbReference type="PANTHER" id="PTHR22916:SF3">
    <property type="entry name" value="UDP-GLCNAC:BETAGAL BETA-1,3-N-ACETYLGLUCOSAMINYLTRANSFERASE-LIKE PROTEIN 1"/>
    <property type="match status" value="1"/>
</dbReference>
<dbReference type="InterPro" id="IPR029044">
    <property type="entry name" value="Nucleotide-diphossugar_trans"/>
</dbReference>
<dbReference type="EMBL" id="FTOV01000003">
    <property type="protein sequence ID" value="SIS88905.1"/>
    <property type="molecule type" value="Genomic_DNA"/>
</dbReference>
<gene>
    <name evidence="2" type="ORF">SAMN05421785_103443</name>
</gene>
<feature type="domain" description="Glycosyltransferase 2-like" evidence="1">
    <location>
        <begin position="10"/>
        <end position="165"/>
    </location>
</feature>
<dbReference type="Proteomes" id="UP000185781">
    <property type="component" value="Unassembled WGS sequence"/>
</dbReference>
<dbReference type="InterPro" id="IPR001173">
    <property type="entry name" value="Glyco_trans_2-like"/>
</dbReference>
<dbReference type="SUPFAM" id="SSF53448">
    <property type="entry name" value="Nucleotide-diphospho-sugar transferases"/>
    <property type="match status" value="1"/>
</dbReference>
<accession>A0A1N7MRZ0</accession>
<keyword evidence="2" id="KW-0808">Transferase</keyword>
<dbReference type="Gene3D" id="3.90.550.10">
    <property type="entry name" value="Spore Coat Polysaccharide Biosynthesis Protein SpsA, Chain A"/>
    <property type="match status" value="1"/>
</dbReference>
<proteinExistence type="predicted"/>
<evidence type="ECO:0000313" key="3">
    <source>
        <dbReference type="Proteomes" id="UP000185781"/>
    </source>
</evidence>
<evidence type="ECO:0000313" key="2">
    <source>
        <dbReference type="EMBL" id="SIS88905.1"/>
    </source>
</evidence>
<dbReference type="CDD" id="cd00761">
    <property type="entry name" value="Glyco_tranf_GTA_type"/>
    <property type="match status" value="1"/>
</dbReference>
<name>A0A1N7MRZ0_9FLAO</name>
<dbReference type="Pfam" id="PF00535">
    <property type="entry name" value="Glycos_transf_2"/>
    <property type="match status" value="1"/>
</dbReference>
<protein>
    <submittedName>
        <fullName evidence="2">Glycosyltransferase, GT2 family</fullName>
    </submittedName>
</protein>
<organism evidence="2 3">
    <name type="scientific">Chryseobacterium gambrini</name>
    <dbReference type="NCBI Taxonomy" id="373672"/>
    <lineage>
        <taxon>Bacteria</taxon>
        <taxon>Pseudomonadati</taxon>
        <taxon>Bacteroidota</taxon>
        <taxon>Flavobacteriia</taxon>
        <taxon>Flavobacteriales</taxon>
        <taxon>Weeksellaceae</taxon>
        <taxon>Chryseobacterium group</taxon>
        <taxon>Chryseobacterium</taxon>
    </lineage>
</organism>
<dbReference type="STRING" id="373672.SAMN05421785_103443"/>
<reference evidence="2 3" key="1">
    <citation type="submission" date="2017-01" db="EMBL/GenBank/DDBJ databases">
        <authorList>
            <person name="Mah S.A."/>
            <person name="Swanson W.J."/>
            <person name="Moy G.W."/>
            <person name="Vacquier V.D."/>
        </authorList>
    </citation>
    <scope>NUCLEOTIDE SEQUENCE [LARGE SCALE GENOMIC DNA]</scope>
    <source>
        <strain evidence="2 3">DSM 18014</strain>
    </source>
</reference>
<dbReference type="GO" id="GO:0016758">
    <property type="term" value="F:hexosyltransferase activity"/>
    <property type="evidence" value="ECO:0007669"/>
    <property type="project" value="UniProtKB-ARBA"/>
</dbReference>
<dbReference type="AlphaFoldDB" id="A0A1N7MRZ0"/>
<dbReference type="RefSeq" id="WP_076391735.1">
    <property type="nucleotide sequence ID" value="NZ_FTOV01000003.1"/>
</dbReference>
<sequence>MQNHKNKLAIVIPYYKIDFFEETLKSLVSQTNKNFTIYIGNDASPDNPMDLINKYFNDDEYFYIEYEKNLGSENLALQWERVLENVKEEWIQILGDDDVISENFVKEFYSNLAKAETKNVSVIKFSHQWIDEENKVVENFNYPFEEINSTDFFVKKYNNEIKSSLSENIFKRVFYLKYKFEKLPLAWGSDDLAILTFSDFKKILYTNTAKVMVRVSKASISGSESNLDKKIQADHELQRLIIKKYAPHFSYSFIDSAIDRYLYSCYTKNYNLDPTVAFYYLKKLKPIKFIKALKKIYYIRKKK</sequence>
<evidence type="ECO:0000259" key="1">
    <source>
        <dbReference type="Pfam" id="PF00535"/>
    </source>
</evidence>